<dbReference type="CDD" id="cd00207">
    <property type="entry name" value="fer2"/>
    <property type="match status" value="1"/>
</dbReference>
<dbReference type="GO" id="GO:0051537">
    <property type="term" value="F:2 iron, 2 sulfur cluster binding"/>
    <property type="evidence" value="ECO:0007669"/>
    <property type="project" value="UniProtKB-KW"/>
</dbReference>
<evidence type="ECO:0000256" key="2">
    <source>
        <dbReference type="ARBA" id="ARBA00022714"/>
    </source>
</evidence>
<keyword evidence="2" id="KW-0411">Iron-sulfur</keyword>
<dbReference type="InterPro" id="IPR008333">
    <property type="entry name" value="Cbr1-like_FAD-bd_dom"/>
</dbReference>
<dbReference type="PRINTS" id="PR00410">
    <property type="entry name" value="PHEHYDRXLASE"/>
</dbReference>
<dbReference type="InterPro" id="IPR050415">
    <property type="entry name" value="MRET"/>
</dbReference>
<dbReference type="GO" id="GO:0051213">
    <property type="term" value="F:dioxygenase activity"/>
    <property type="evidence" value="ECO:0007669"/>
    <property type="project" value="UniProtKB-KW"/>
</dbReference>
<protein>
    <submittedName>
        <fullName evidence="5">Benzoate 1,2-dioxygenase electron transfer component</fullName>
    </submittedName>
</protein>
<dbReference type="PANTHER" id="PTHR47354">
    <property type="entry name" value="NADH OXIDOREDUCTASE HCR"/>
    <property type="match status" value="1"/>
</dbReference>
<dbReference type="Gene3D" id="2.40.30.10">
    <property type="entry name" value="Translation factors"/>
    <property type="match status" value="1"/>
</dbReference>
<keyword evidence="6" id="KW-1185">Reference proteome</keyword>
<sequence length="333" mass="35849">MSNVPLTLLFSDGASRRILAQTGQTVVDAAAEAGLGLLTDCSNGQCGTCVASLVSGRVELGKYDRAVLPDSDRAEGAILCCVSRVTGPCVVEFGYDAAEAMAEEAPPMIGKVKALEQVARETVMLEIELEQGVEFQPGQYVRIRPEGEEQWRSYSMAGLSGEKNLRFYIRLVDGGWFSTWLQQTAAPGFTVEISEPHGSFFLRDEDRPRLFVAGGTGLAPFLAMLAALANNEAARAIPTMLLIGARSGAHLFASDELEALREAWPELEVRLAAEAEPTSDCHEGYATDLIAALDADPRTRVYLCGPPAMVEAGRQAAQAAGLSRRDMLCERFN</sequence>
<dbReference type="InterPro" id="IPR012675">
    <property type="entry name" value="Beta-grasp_dom_sf"/>
</dbReference>
<feature type="domain" description="2Fe-2S ferredoxin-type" evidence="3">
    <location>
        <begin position="4"/>
        <end position="97"/>
    </location>
</feature>
<dbReference type="Pfam" id="PF00175">
    <property type="entry name" value="NAD_binding_1"/>
    <property type="match status" value="1"/>
</dbReference>
<dbReference type="InterPro" id="IPR039261">
    <property type="entry name" value="FNR_nucleotide-bd"/>
</dbReference>
<dbReference type="PANTHER" id="PTHR47354:SF5">
    <property type="entry name" value="PROTEIN RFBI"/>
    <property type="match status" value="1"/>
</dbReference>
<dbReference type="InterPro" id="IPR017927">
    <property type="entry name" value="FAD-bd_FR_type"/>
</dbReference>
<dbReference type="PROSITE" id="PS51384">
    <property type="entry name" value="FAD_FR"/>
    <property type="match status" value="1"/>
</dbReference>
<dbReference type="InterPro" id="IPR017938">
    <property type="entry name" value="Riboflavin_synthase-like_b-brl"/>
</dbReference>
<dbReference type="SUPFAM" id="SSF54292">
    <property type="entry name" value="2Fe-2S ferredoxin-like"/>
    <property type="match status" value="1"/>
</dbReference>
<keyword evidence="2" id="KW-0479">Metal-binding</keyword>
<dbReference type="InterPro" id="IPR006058">
    <property type="entry name" value="2Fe2S_fd_BS"/>
</dbReference>
<dbReference type="Gene3D" id="3.10.20.30">
    <property type="match status" value="1"/>
</dbReference>
<organism evidence="5 6">
    <name type="scientific">Achromobacter kerstersii</name>
    <dbReference type="NCBI Taxonomy" id="1353890"/>
    <lineage>
        <taxon>Bacteria</taxon>
        <taxon>Pseudomonadati</taxon>
        <taxon>Pseudomonadota</taxon>
        <taxon>Betaproteobacteria</taxon>
        <taxon>Burkholderiales</taxon>
        <taxon>Alcaligenaceae</taxon>
        <taxon>Achromobacter</taxon>
    </lineage>
</organism>
<dbReference type="RefSeq" id="WP_175168790.1">
    <property type="nucleotide sequence ID" value="NZ_CADIJQ010000001.1"/>
</dbReference>
<evidence type="ECO:0000313" key="5">
    <source>
        <dbReference type="EMBL" id="CAB3663531.1"/>
    </source>
</evidence>
<keyword evidence="2" id="KW-0408">Iron</keyword>
<dbReference type="AlphaFoldDB" id="A0A6S7ABS2"/>
<dbReference type="EMBL" id="CADIJQ010000001">
    <property type="protein sequence ID" value="CAB3663531.1"/>
    <property type="molecule type" value="Genomic_DNA"/>
</dbReference>
<name>A0A6S7ABS2_9BURK</name>
<dbReference type="PROSITE" id="PS00197">
    <property type="entry name" value="2FE2S_FER_1"/>
    <property type="match status" value="1"/>
</dbReference>
<dbReference type="Pfam" id="PF00970">
    <property type="entry name" value="FAD_binding_6"/>
    <property type="match status" value="1"/>
</dbReference>
<dbReference type="PROSITE" id="PS51085">
    <property type="entry name" value="2FE2S_FER_2"/>
    <property type="match status" value="1"/>
</dbReference>
<evidence type="ECO:0000259" key="4">
    <source>
        <dbReference type="PROSITE" id="PS51384"/>
    </source>
</evidence>
<dbReference type="InterPro" id="IPR001041">
    <property type="entry name" value="2Fe-2S_ferredoxin-type"/>
</dbReference>
<proteinExistence type="predicted"/>
<dbReference type="InterPro" id="IPR001433">
    <property type="entry name" value="OxRdtase_FAD/NAD-bd"/>
</dbReference>
<keyword evidence="2" id="KW-0001">2Fe-2S</keyword>
<reference evidence="5 6" key="1">
    <citation type="submission" date="2020-04" db="EMBL/GenBank/DDBJ databases">
        <authorList>
            <person name="De Canck E."/>
        </authorList>
    </citation>
    <scope>NUCLEOTIDE SEQUENCE [LARGE SCALE GENOMIC DNA]</scope>
    <source>
        <strain evidence="5 6">LMG 3441</strain>
    </source>
</reference>
<dbReference type="SUPFAM" id="SSF52343">
    <property type="entry name" value="Ferredoxin reductase-like, C-terminal NADP-linked domain"/>
    <property type="match status" value="1"/>
</dbReference>
<evidence type="ECO:0000259" key="3">
    <source>
        <dbReference type="PROSITE" id="PS51085"/>
    </source>
</evidence>
<dbReference type="Gene3D" id="3.40.50.80">
    <property type="entry name" value="Nucleotide-binding domain of ferredoxin-NADP reductase (FNR) module"/>
    <property type="match status" value="1"/>
</dbReference>
<dbReference type="SUPFAM" id="SSF63380">
    <property type="entry name" value="Riboflavin synthase domain-like"/>
    <property type="match status" value="1"/>
</dbReference>
<keyword evidence="5" id="KW-0223">Dioxygenase</keyword>
<feature type="domain" description="FAD-binding FR-type" evidence="4">
    <location>
        <begin position="105"/>
        <end position="203"/>
    </location>
</feature>
<keyword evidence="5" id="KW-0560">Oxidoreductase</keyword>
<dbReference type="Pfam" id="PF00111">
    <property type="entry name" value="Fer2"/>
    <property type="match status" value="1"/>
</dbReference>
<dbReference type="InterPro" id="IPR036010">
    <property type="entry name" value="2Fe-2S_ferredoxin-like_sf"/>
</dbReference>
<evidence type="ECO:0000256" key="1">
    <source>
        <dbReference type="ARBA" id="ARBA00001974"/>
    </source>
</evidence>
<evidence type="ECO:0000313" key="6">
    <source>
        <dbReference type="Proteomes" id="UP000494269"/>
    </source>
</evidence>
<dbReference type="Proteomes" id="UP000494269">
    <property type="component" value="Unassembled WGS sequence"/>
</dbReference>
<accession>A0A6S7ABS2</accession>
<gene>
    <name evidence="5" type="primary">benC</name>
    <name evidence="5" type="ORF">LMG3441_00688</name>
</gene>
<comment type="cofactor">
    <cofactor evidence="1">
        <name>FAD</name>
        <dbReference type="ChEBI" id="CHEBI:57692"/>
    </cofactor>
</comment>